<comment type="similarity">
    <text evidence="2">Belongs to the bacterial diacylglycerol kinase family.</text>
</comment>
<comment type="cofactor">
    <cofactor evidence="18">
        <name>Mg(2+)</name>
        <dbReference type="ChEBI" id="CHEBI:18420"/>
    </cofactor>
    <text evidence="18">Mn(2+), Zn(2+), Cd(2+) and Co(2+) support activity to lesser extents.</text>
</comment>
<evidence type="ECO:0000313" key="21">
    <source>
        <dbReference type="Proteomes" id="UP000034934"/>
    </source>
</evidence>
<keyword evidence="13" id="KW-0594">Phospholipid biosynthesis</keyword>
<evidence type="ECO:0000256" key="5">
    <source>
        <dbReference type="ARBA" id="ARBA00022679"/>
    </source>
</evidence>
<keyword evidence="8" id="KW-0418">Kinase</keyword>
<dbReference type="GO" id="GO:0005524">
    <property type="term" value="F:ATP binding"/>
    <property type="evidence" value="ECO:0007669"/>
    <property type="project" value="UniProtKB-KW"/>
</dbReference>
<evidence type="ECO:0000256" key="17">
    <source>
        <dbReference type="PIRSR" id="PIRSR600829-3"/>
    </source>
</evidence>
<evidence type="ECO:0000256" key="8">
    <source>
        <dbReference type="ARBA" id="ARBA00022777"/>
    </source>
</evidence>
<feature type="binding site" evidence="16">
    <location>
        <position position="75"/>
    </location>
    <ligand>
        <name>substrate</name>
    </ligand>
</feature>
<protein>
    <recommendedName>
        <fullName evidence="22">Diacylglycerol kinase</fullName>
    </recommendedName>
</protein>
<dbReference type="InterPro" id="IPR036945">
    <property type="entry name" value="DAGK_sf"/>
</dbReference>
<keyword evidence="18" id="KW-0460">Magnesium</keyword>
<evidence type="ECO:0000256" key="10">
    <source>
        <dbReference type="ARBA" id="ARBA00022989"/>
    </source>
</evidence>
<feature type="transmembrane region" description="Helical" evidence="19">
    <location>
        <begin position="37"/>
        <end position="54"/>
    </location>
</feature>
<evidence type="ECO:0000256" key="9">
    <source>
        <dbReference type="ARBA" id="ARBA00022840"/>
    </source>
</evidence>
<feature type="transmembrane region" description="Helical" evidence="19">
    <location>
        <begin position="61"/>
        <end position="83"/>
    </location>
</feature>
<keyword evidence="11" id="KW-0443">Lipid metabolism</keyword>
<accession>A0A0F9YE06</accession>
<evidence type="ECO:0000256" key="6">
    <source>
        <dbReference type="ARBA" id="ARBA00022692"/>
    </source>
</evidence>
<dbReference type="GO" id="GO:0046872">
    <property type="term" value="F:metal ion binding"/>
    <property type="evidence" value="ECO:0007669"/>
    <property type="project" value="UniProtKB-KW"/>
</dbReference>
<comment type="caution">
    <text evidence="20">The sequence shown here is derived from an EMBL/GenBank/DDBJ whole genome shotgun (WGS) entry which is preliminary data.</text>
</comment>
<feature type="active site" description="Proton acceptor" evidence="15">
    <location>
        <position position="75"/>
    </location>
</feature>
<evidence type="ECO:0000256" key="13">
    <source>
        <dbReference type="ARBA" id="ARBA00023209"/>
    </source>
</evidence>
<evidence type="ECO:0000256" key="7">
    <source>
        <dbReference type="ARBA" id="ARBA00022741"/>
    </source>
</evidence>
<keyword evidence="7 17" id="KW-0547">Nucleotide-binding</keyword>
<keyword evidence="3" id="KW-1003">Cell membrane</keyword>
<dbReference type="GO" id="GO:0005886">
    <property type="term" value="C:plasma membrane"/>
    <property type="evidence" value="ECO:0007669"/>
    <property type="project" value="UniProtKB-SubCell"/>
</dbReference>
<evidence type="ECO:0000256" key="12">
    <source>
        <dbReference type="ARBA" id="ARBA00023136"/>
    </source>
</evidence>
<evidence type="ECO:0000256" key="14">
    <source>
        <dbReference type="ARBA" id="ARBA00023264"/>
    </source>
</evidence>
<evidence type="ECO:0000256" key="1">
    <source>
        <dbReference type="ARBA" id="ARBA00004651"/>
    </source>
</evidence>
<proteinExistence type="inferred from homology"/>
<evidence type="ECO:0000256" key="2">
    <source>
        <dbReference type="ARBA" id="ARBA00005967"/>
    </source>
</evidence>
<keyword evidence="18" id="KW-0479">Metal-binding</keyword>
<keyword evidence="12 19" id="KW-0472">Membrane</keyword>
<dbReference type="CDD" id="cd14265">
    <property type="entry name" value="UDPK_IM_like"/>
    <property type="match status" value="1"/>
</dbReference>
<evidence type="ECO:0000256" key="15">
    <source>
        <dbReference type="PIRSR" id="PIRSR600829-1"/>
    </source>
</evidence>
<keyword evidence="4" id="KW-0444">Lipid biosynthesis</keyword>
<keyword evidence="14" id="KW-1208">Phospholipid metabolism</keyword>
<dbReference type="GO" id="GO:0008654">
    <property type="term" value="P:phospholipid biosynthetic process"/>
    <property type="evidence" value="ECO:0007669"/>
    <property type="project" value="UniProtKB-KW"/>
</dbReference>
<dbReference type="Proteomes" id="UP000034934">
    <property type="component" value="Unassembled WGS sequence"/>
</dbReference>
<evidence type="ECO:0000256" key="11">
    <source>
        <dbReference type="ARBA" id="ARBA00023098"/>
    </source>
</evidence>
<reference evidence="20 21" key="1">
    <citation type="journal article" date="2015" name="Nature">
        <title>rRNA introns, odd ribosomes, and small enigmatic genomes across a large radiation of phyla.</title>
        <authorList>
            <person name="Brown C.T."/>
            <person name="Hug L.A."/>
            <person name="Thomas B.C."/>
            <person name="Sharon I."/>
            <person name="Castelle C.J."/>
            <person name="Singh A."/>
            <person name="Wilkins M.J."/>
            <person name="Williams K.H."/>
            <person name="Banfield J.F."/>
        </authorList>
    </citation>
    <scope>NUCLEOTIDE SEQUENCE [LARGE SCALE GENOMIC DNA]</scope>
</reference>
<feature type="binding site" evidence="17">
    <location>
        <position position="82"/>
    </location>
    <ligand>
        <name>ATP</name>
        <dbReference type="ChEBI" id="CHEBI:30616"/>
    </ligand>
</feature>
<comment type="subcellular location">
    <subcellularLocation>
        <location evidence="1">Cell membrane</location>
        <topology evidence="1">Multi-pass membrane protein</topology>
    </subcellularLocation>
</comment>
<dbReference type="PANTHER" id="PTHR34299:SF1">
    <property type="entry name" value="DIACYLGLYCEROL KINASE"/>
    <property type="match status" value="1"/>
</dbReference>
<dbReference type="PANTHER" id="PTHR34299">
    <property type="entry name" value="DIACYLGLYCEROL KINASE"/>
    <property type="match status" value="1"/>
</dbReference>
<feature type="binding site" evidence="17">
    <location>
        <begin position="91"/>
        <end position="93"/>
    </location>
    <ligand>
        <name>ATP</name>
        <dbReference type="ChEBI" id="CHEBI:30616"/>
    </ligand>
</feature>
<keyword evidence="5" id="KW-0808">Transferase</keyword>
<dbReference type="Pfam" id="PF01219">
    <property type="entry name" value="DAGK_prokar"/>
    <property type="match status" value="1"/>
</dbReference>
<dbReference type="EMBL" id="LBOG01000006">
    <property type="protein sequence ID" value="KKP29949.1"/>
    <property type="molecule type" value="Genomic_DNA"/>
</dbReference>
<keyword evidence="9 17" id="KW-0067">ATP-binding</keyword>
<feature type="transmembrane region" description="Helical" evidence="19">
    <location>
        <begin position="103"/>
        <end position="123"/>
    </location>
</feature>
<evidence type="ECO:0000256" key="16">
    <source>
        <dbReference type="PIRSR" id="PIRSR600829-2"/>
    </source>
</evidence>
<evidence type="ECO:0000256" key="19">
    <source>
        <dbReference type="SAM" id="Phobius"/>
    </source>
</evidence>
<evidence type="ECO:0000256" key="18">
    <source>
        <dbReference type="PIRSR" id="PIRSR600829-4"/>
    </source>
</evidence>
<evidence type="ECO:0000256" key="3">
    <source>
        <dbReference type="ARBA" id="ARBA00022475"/>
    </source>
</evidence>
<feature type="binding site" evidence="18">
    <location>
        <position position="82"/>
    </location>
    <ligand>
        <name>a divalent metal cation</name>
        <dbReference type="ChEBI" id="CHEBI:60240"/>
    </ligand>
</feature>
<name>A0A0F9YE06_9BACT</name>
<keyword evidence="6 19" id="KW-0812">Transmembrane</keyword>
<dbReference type="InterPro" id="IPR033717">
    <property type="entry name" value="UDPK"/>
</dbReference>
<dbReference type="AlphaFoldDB" id="A0A0F9YE06"/>
<sequence>MIDSKKEIKAWREVKKSEKFMNAFRGLYVFGKTTRNLYFHISTALLVIFLGFCFNISNFEWIILIFCIGFVLVSEAFNTAIEIDIDLTSPEYHPFARDTKDVAAAAVLLSVFTAIIIGLIIFLPKIF</sequence>
<evidence type="ECO:0000256" key="4">
    <source>
        <dbReference type="ARBA" id="ARBA00022516"/>
    </source>
</evidence>
<dbReference type="GO" id="GO:0016301">
    <property type="term" value="F:kinase activity"/>
    <property type="evidence" value="ECO:0007669"/>
    <property type="project" value="UniProtKB-KW"/>
</dbReference>
<evidence type="ECO:0008006" key="22">
    <source>
        <dbReference type="Google" id="ProtNLM"/>
    </source>
</evidence>
<dbReference type="Gene3D" id="1.10.287.3610">
    <property type="match status" value="1"/>
</dbReference>
<gene>
    <name evidence="20" type="ORF">UR19_C0006G0012</name>
</gene>
<dbReference type="InterPro" id="IPR000829">
    <property type="entry name" value="DAGK"/>
</dbReference>
<evidence type="ECO:0000313" key="20">
    <source>
        <dbReference type="EMBL" id="KKP29949.1"/>
    </source>
</evidence>
<organism evidence="20 21">
    <name type="scientific">Candidatus Nomurabacteria bacterium GW2011_GWF1_31_48</name>
    <dbReference type="NCBI Taxonomy" id="1618767"/>
    <lineage>
        <taxon>Bacteria</taxon>
        <taxon>Candidatus Nomuraibacteriota</taxon>
    </lineage>
</organism>
<feature type="binding site" evidence="17">
    <location>
        <begin position="100"/>
        <end position="101"/>
    </location>
    <ligand>
        <name>ATP</name>
        <dbReference type="ChEBI" id="CHEBI:30616"/>
    </ligand>
</feature>
<keyword evidence="10 19" id="KW-1133">Transmembrane helix</keyword>